<dbReference type="EMBL" id="JAZHFV010000008">
    <property type="protein sequence ID" value="MEX4009977.1"/>
    <property type="molecule type" value="Genomic_DNA"/>
</dbReference>
<evidence type="ECO:0000313" key="6">
    <source>
        <dbReference type="EMBL" id="MEX4009977.1"/>
    </source>
</evidence>
<keyword evidence="7" id="KW-1185">Reference proteome</keyword>
<proteinExistence type="predicted"/>
<name>A0ABV3WZ60_9HYPH</name>
<evidence type="ECO:0000256" key="4">
    <source>
        <dbReference type="ARBA" id="ARBA00023136"/>
    </source>
</evidence>
<dbReference type="Pfam" id="PF05101">
    <property type="entry name" value="VirB3"/>
    <property type="match status" value="1"/>
</dbReference>
<dbReference type="RefSeq" id="WP_368804749.1">
    <property type="nucleotide sequence ID" value="NZ_JAZHFV010000008.1"/>
</dbReference>
<evidence type="ECO:0000256" key="2">
    <source>
        <dbReference type="ARBA" id="ARBA00022692"/>
    </source>
</evidence>
<feature type="transmembrane region" description="Helical" evidence="5">
    <location>
        <begin position="30"/>
        <end position="51"/>
    </location>
</feature>
<sequence>MAKFADEKPQLTPLIIGLTRPPMMWGIPLNAFYIIVGFTLIAFLVSSSFWSVLIAPLIYLALFALCTSDIRVLDIAQVVGRRTPRTRNRLFWRTNSFGP</sequence>
<organism evidence="6 7">
    <name type="scientific">Neoaquamicrobium sediminum</name>
    <dbReference type="NCBI Taxonomy" id="1849104"/>
    <lineage>
        <taxon>Bacteria</taxon>
        <taxon>Pseudomonadati</taxon>
        <taxon>Pseudomonadota</taxon>
        <taxon>Alphaproteobacteria</taxon>
        <taxon>Hyphomicrobiales</taxon>
        <taxon>Phyllobacteriaceae</taxon>
        <taxon>Neoaquamicrobium</taxon>
    </lineage>
</organism>
<reference evidence="6 7" key="1">
    <citation type="submission" date="2024-01" db="EMBL/GenBank/DDBJ databases">
        <title>New evidence supports the origin of RcGTA from prophage.</title>
        <authorList>
            <person name="Xu Y."/>
            <person name="Liu B."/>
            <person name="Chen F."/>
        </authorList>
    </citation>
    <scope>NUCLEOTIDE SEQUENCE [LARGE SCALE GENOMIC DNA]</scope>
    <source>
        <strain evidence="6 7">CBW1107-2</strain>
    </source>
</reference>
<evidence type="ECO:0000256" key="3">
    <source>
        <dbReference type="ARBA" id="ARBA00022989"/>
    </source>
</evidence>
<accession>A0ABV3WZ60</accession>
<protein>
    <submittedName>
        <fullName evidence="6">VirB3 family type IV secretion system protein</fullName>
    </submittedName>
</protein>
<dbReference type="Proteomes" id="UP001559025">
    <property type="component" value="Unassembled WGS sequence"/>
</dbReference>
<comment type="subcellular location">
    <subcellularLocation>
        <location evidence="1">Membrane</location>
    </subcellularLocation>
</comment>
<comment type="caution">
    <text evidence="6">The sequence shown here is derived from an EMBL/GenBank/DDBJ whole genome shotgun (WGS) entry which is preliminary data.</text>
</comment>
<evidence type="ECO:0000256" key="1">
    <source>
        <dbReference type="ARBA" id="ARBA00004370"/>
    </source>
</evidence>
<dbReference type="InterPro" id="IPR007792">
    <property type="entry name" value="T4SS_VirB3/TrbD/AvhB"/>
</dbReference>
<feature type="transmembrane region" description="Helical" evidence="5">
    <location>
        <begin position="57"/>
        <end position="79"/>
    </location>
</feature>
<keyword evidence="4 5" id="KW-0472">Membrane</keyword>
<keyword evidence="2 5" id="KW-0812">Transmembrane</keyword>
<gene>
    <name evidence="6" type="ORF">V1479_21915</name>
</gene>
<evidence type="ECO:0000313" key="7">
    <source>
        <dbReference type="Proteomes" id="UP001559025"/>
    </source>
</evidence>
<keyword evidence="3 5" id="KW-1133">Transmembrane helix</keyword>
<evidence type="ECO:0000256" key="5">
    <source>
        <dbReference type="SAM" id="Phobius"/>
    </source>
</evidence>